<dbReference type="PANTHER" id="PTHR12864">
    <property type="entry name" value="RAN BINDING PROTEIN 9-RELATED"/>
    <property type="match status" value="1"/>
</dbReference>
<feature type="domain" description="SPRY" evidence="2">
    <location>
        <begin position="258"/>
        <end position="453"/>
    </location>
</feature>
<sequence>MMDDFQPALRLLPIRADQPLRLMHPAVPPLSKLLPSNSVSREMTRYRAERINVDADYLSYPQDEIMRGTYIAGQPLTPEHNYFEIEILDKGMESTICVGVCPRDQSMDVQPGTTADCVAFYIESGSILRNSKGIECIEGCELGDHIGCGVKFDQMAPGSKVPVFFTRNGKEIGSVKSRVPYKGFYPMVSMNSCGEEVRVITQMLYVQDEDVMMSVDSCEDDWYRLSDIKLNGPILEYKGKGKSIIDVGLAQAKQPLNTTNHYFEIEIIDPGESCYIAIGLTNREFPRYRHPGWNKGSIGYHADDGKIFIGSGVGEPFGPRCHKGDRMGCGIYFPRDFEPQDCEQGAEDIEEEEDEDDPQGMKRLRATKIGNSPESPPGVGNLIGIEDNSESDEDDEWESEDGKSSAPYVEVFFTRNSKLIGKKQVLIPKGGFYPTVGMLSIDEKVRVDLHPMTG</sequence>
<dbReference type="InterPro" id="IPR003877">
    <property type="entry name" value="SPRY_dom"/>
</dbReference>
<dbReference type="InterPro" id="IPR035783">
    <property type="entry name" value="SPRYD3_SPRY"/>
</dbReference>
<feature type="domain" description="SPRY" evidence="2">
    <location>
        <begin position="82"/>
        <end position="203"/>
    </location>
</feature>
<feature type="compositionally biased region" description="Acidic residues" evidence="1">
    <location>
        <begin position="387"/>
        <end position="399"/>
    </location>
</feature>
<dbReference type="EMBL" id="CADEPI010000045">
    <property type="protein sequence ID" value="CAB3369518.1"/>
    <property type="molecule type" value="Genomic_DNA"/>
</dbReference>
<protein>
    <recommendedName>
        <fullName evidence="2">SPRY domain-containing protein</fullName>
    </recommendedName>
</protein>
<keyword evidence="4" id="KW-1185">Reference proteome</keyword>
<gene>
    <name evidence="3" type="ORF">CLODIP_2_CD12322</name>
</gene>
<evidence type="ECO:0000313" key="3">
    <source>
        <dbReference type="EMBL" id="CAB3369518.1"/>
    </source>
</evidence>
<proteinExistence type="predicted"/>
<dbReference type="Pfam" id="PF00622">
    <property type="entry name" value="SPRY"/>
    <property type="match status" value="2"/>
</dbReference>
<evidence type="ECO:0000313" key="4">
    <source>
        <dbReference type="Proteomes" id="UP000494165"/>
    </source>
</evidence>
<name>A0A8S1CGW5_9INSE</name>
<dbReference type="AlphaFoldDB" id="A0A8S1CGW5"/>
<comment type="caution">
    <text evidence="3">The sequence shown here is derived from an EMBL/GenBank/DDBJ whole genome shotgun (WGS) entry which is preliminary data.</text>
</comment>
<dbReference type="Gene3D" id="2.60.120.920">
    <property type="match status" value="2"/>
</dbReference>
<dbReference type="InterPro" id="IPR043136">
    <property type="entry name" value="B30.2/SPRY_sf"/>
</dbReference>
<dbReference type="OrthoDB" id="25503at2759"/>
<accession>A0A8S1CGW5</accession>
<evidence type="ECO:0000256" key="1">
    <source>
        <dbReference type="SAM" id="MobiDB-lite"/>
    </source>
</evidence>
<organism evidence="3 4">
    <name type="scientific">Cloeon dipterum</name>
    <dbReference type="NCBI Taxonomy" id="197152"/>
    <lineage>
        <taxon>Eukaryota</taxon>
        <taxon>Metazoa</taxon>
        <taxon>Ecdysozoa</taxon>
        <taxon>Arthropoda</taxon>
        <taxon>Hexapoda</taxon>
        <taxon>Insecta</taxon>
        <taxon>Pterygota</taxon>
        <taxon>Palaeoptera</taxon>
        <taxon>Ephemeroptera</taxon>
        <taxon>Pisciforma</taxon>
        <taxon>Baetidae</taxon>
        <taxon>Cloeon</taxon>
    </lineage>
</organism>
<dbReference type="SUPFAM" id="SSF49899">
    <property type="entry name" value="Concanavalin A-like lectins/glucanases"/>
    <property type="match status" value="2"/>
</dbReference>
<evidence type="ECO:0000259" key="2">
    <source>
        <dbReference type="SMART" id="SM00449"/>
    </source>
</evidence>
<reference evidence="3 4" key="1">
    <citation type="submission" date="2020-04" db="EMBL/GenBank/DDBJ databases">
        <authorList>
            <person name="Alioto T."/>
            <person name="Alioto T."/>
            <person name="Gomez Garrido J."/>
        </authorList>
    </citation>
    <scope>NUCLEOTIDE SEQUENCE [LARGE SCALE GENOMIC DNA]</scope>
</reference>
<dbReference type="Proteomes" id="UP000494165">
    <property type="component" value="Unassembled WGS sequence"/>
</dbReference>
<dbReference type="CDD" id="cd12908">
    <property type="entry name" value="SPRYD3"/>
    <property type="match status" value="1"/>
</dbReference>
<dbReference type="InterPro" id="IPR050618">
    <property type="entry name" value="Ubq-SigPath_Reg"/>
</dbReference>
<dbReference type="SMART" id="SM00449">
    <property type="entry name" value="SPRY"/>
    <property type="match status" value="2"/>
</dbReference>
<dbReference type="InterPro" id="IPR013320">
    <property type="entry name" value="ConA-like_dom_sf"/>
</dbReference>
<feature type="region of interest" description="Disordered" evidence="1">
    <location>
        <begin position="367"/>
        <end position="404"/>
    </location>
</feature>